<feature type="compositionally biased region" description="Basic and acidic residues" evidence="1">
    <location>
        <begin position="516"/>
        <end position="529"/>
    </location>
</feature>
<accession>V4B9Q7</accession>
<dbReference type="PANTHER" id="PTHR21219:SF3">
    <property type="entry name" value="FI19613P1"/>
    <property type="match status" value="1"/>
</dbReference>
<dbReference type="OMA" id="NPRETYP"/>
<dbReference type="CTD" id="20250476"/>
<dbReference type="KEGG" id="lgi:LOTGIDRAFT_237497"/>
<dbReference type="GeneID" id="20250476"/>
<dbReference type="AlphaFoldDB" id="V4B9Q7"/>
<sequence>MPEDQEDHLPRYQGQLDEELTQNKMDGYTFTADYLGNSTISKPPTALSIIQPPVKDLYIKCQKKESKVQQVKLRIIPGGLIFTFSEGAGRGEVFFDINSMIYFEGLRFQMVRTNEKKPHAMFVPLDESKMTQKDQKSAFVLDKNLQFLAQLQHPPMLTCVLRRPKGIKALDCHLFVFESVSDVTEMMSLLSGLQAGGGKLPEISDFRQTETNFNRGQKGDVIRTEYGDYAIYRGNQMELKDDFFRPREENGAFDDRRDGRPDERHDDRRDGGREESERKVHDWDYDSSPIDNAWRSVHKQFTEDDRNKNLDPNTDYRRSAEFDKPFVAHSRDRSGDSNDGRYSGRNLGDSGRYDERQLRPGASPHSKVPPPVAHKPASPRPMSPTGQRFGYGGPPQRDDRRDNPYNPIYGGVPPDRGSQPGYERGRPLQDRGPPPHDRGSRFHDRGPPLQERGGPVYSASNLEGRGPDRNSKVDEEPPSKPVAKVPPHLVAGIKVLPTNFNPQGVKLKPRSPNVEQHPDKHFEKPHSEASDDVEYDNVLQKFDKMISDESSDYKYPQGRPSQNDREIYDQNIRKNWANEDLRYNQESPRLEKRNYGPDHGRYDPPEDDRRYIEQYEYQRRQTNTREEYYGDPRQDPKNNPNRYSMPIYDRGERSYESPNRWSGSNKSQSSYEMGGRSQGLPPGVAPDNPDHNNRKDAEIANMFGGHPREHYDHFPYKPMPQAGTNFEQSLGYYP</sequence>
<feature type="region of interest" description="Disordered" evidence="1">
    <location>
        <begin position="304"/>
        <end position="734"/>
    </location>
</feature>
<organism evidence="2 3">
    <name type="scientific">Lottia gigantea</name>
    <name type="common">Giant owl limpet</name>
    <dbReference type="NCBI Taxonomy" id="225164"/>
    <lineage>
        <taxon>Eukaryota</taxon>
        <taxon>Metazoa</taxon>
        <taxon>Spiralia</taxon>
        <taxon>Lophotrochozoa</taxon>
        <taxon>Mollusca</taxon>
        <taxon>Gastropoda</taxon>
        <taxon>Patellogastropoda</taxon>
        <taxon>Lottioidea</taxon>
        <taxon>Lottiidae</taxon>
        <taxon>Lottia</taxon>
    </lineage>
</organism>
<proteinExistence type="predicted"/>
<evidence type="ECO:0000313" key="2">
    <source>
        <dbReference type="EMBL" id="ESP04206.1"/>
    </source>
</evidence>
<dbReference type="RefSeq" id="XP_009045152.1">
    <property type="nucleotide sequence ID" value="XM_009046904.1"/>
</dbReference>
<feature type="compositionally biased region" description="Basic and acidic residues" evidence="1">
    <location>
        <begin position="423"/>
        <end position="446"/>
    </location>
</feature>
<feature type="compositionally biased region" description="Basic and acidic residues" evidence="1">
    <location>
        <begin position="243"/>
        <end position="284"/>
    </location>
</feature>
<feature type="compositionally biased region" description="Polar residues" evidence="1">
    <location>
        <begin position="656"/>
        <end position="671"/>
    </location>
</feature>
<gene>
    <name evidence="2" type="ORF">LOTGIDRAFT_237497</name>
</gene>
<reference evidence="2 3" key="1">
    <citation type="journal article" date="2013" name="Nature">
        <title>Insights into bilaterian evolution from three spiralian genomes.</title>
        <authorList>
            <person name="Simakov O."/>
            <person name="Marletaz F."/>
            <person name="Cho S.J."/>
            <person name="Edsinger-Gonzales E."/>
            <person name="Havlak P."/>
            <person name="Hellsten U."/>
            <person name="Kuo D.H."/>
            <person name="Larsson T."/>
            <person name="Lv J."/>
            <person name="Arendt D."/>
            <person name="Savage R."/>
            <person name="Osoegawa K."/>
            <person name="de Jong P."/>
            <person name="Grimwood J."/>
            <person name="Chapman J.A."/>
            <person name="Shapiro H."/>
            <person name="Aerts A."/>
            <person name="Otillar R.P."/>
            <person name="Terry A.Y."/>
            <person name="Boore J.L."/>
            <person name="Grigoriev I.V."/>
            <person name="Lindberg D.R."/>
            <person name="Seaver E.C."/>
            <person name="Weisblat D.A."/>
            <person name="Putnam N.H."/>
            <person name="Rokhsar D.S."/>
        </authorList>
    </citation>
    <scope>NUCLEOTIDE SEQUENCE [LARGE SCALE GENOMIC DNA]</scope>
</reference>
<feature type="compositionally biased region" description="Basic and acidic residues" evidence="1">
    <location>
        <begin position="304"/>
        <end position="339"/>
    </location>
</feature>
<keyword evidence="3" id="KW-1185">Reference proteome</keyword>
<evidence type="ECO:0000256" key="1">
    <source>
        <dbReference type="SAM" id="MobiDB-lite"/>
    </source>
</evidence>
<feature type="compositionally biased region" description="Basic and acidic residues" evidence="1">
    <location>
        <begin position="465"/>
        <end position="478"/>
    </location>
</feature>
<feature type="compositionally biased region" description="Basic and acidic residues" evidence="1">
    <location>
        <begin position="562"/>
        <end position="636"/>
    </location>
</feature>
<feature type="region of interest" description="Disordered" evidence="1">
    <location>
        <begin position="243"/>
        <end position="289"/>
    </location>
</feature>
<name>V4B9Q7_LOTGI</name>
<feature type="compositionally biased region" description="Pro residues" evidence="1">
    <location>
        <begin position="367"/>
        <end position="382"/>
    </location>
</feature>
<dbReference type="PANTHER" id="PTHR21219">
    <property type="entry name" value="FI19613P1"/>
    <property type="match status" value="1"/>
</dbReference>
<dbReference type="Proteomes" id="UP000030746">
    <property type="component" value="Unassembled WGS sequence"/>
</dbReference>
<dbReference type="EMBL" id="KB199861">
    <property type="protein sequence ID" value="ESP04206.1"/>
    <property type="molecule type" value="Genomic_DNA"/>
</dbReference>
<evidence type="ECO:0008006" key="4">
    <source>
        <dbReference type="Google" id="ProtNLM"/>
    </source>
</evidence>
<feature type="compositionally biased region" description="Basic and acidic residues" evidence="1">
    <location>
        <begin position="688"/>
        <end position="698"/>
    </location>
</feature>
<protein>
    <recommendedName>
        <fullName evidence="4">PID domain-containing protein</fullName>
    </recommendedName>
</protein>
<dbReference type="HOGENOM" id="CLU_383223_0_0_1"/>
<feature type="compositionally biased region" description="Basic and acidic residues" evidence="1">
    <location>
        <begin position="706"/>
        <end position="715"/>
    </location>
</feature>
<evidence type="ECO:0000313" key="3">
    <source>
        <dbReference type="Proteomes" id="UP000030746"/>
    </source>
</evidence>
<dbReference type="OrthoDB" id="10007483at2759"/>